<keyword evidence="5" id="KW-1185">Reference proteome</keyword>
<dbReference type="InterPro" id="IPR002656">
    <property type="entry name" value="Acyl_transf_3_dom"/>
</dbReference>
<feature type="transmembrane region" description="Helical" evidence="2">
    <location>
        <begin position="245"/>
        <end position="264"/>
    </location>
</feature>
<dbReference type="Proteomes" id="UP001305779">
    <property type="component" value="Unassembled WGS sequence"/>
</dbReference>
<dbReference type="EMBL" id="JAXOVC010000015">
    <property type="protein sequence ID" value="KAK4493659.1"/>
    <property type="molecule type" value="Genomic_DNA"/>
</dbReference>
<evidence type="ECO:0000259" key="3">
    <source>
        <dbReference type="Pfam" id="PF01757"/>
    </source>
</evidence>
<keyword evidence="2" id="KW-0812">Transmembrane</keyword>
<evidence type="ECO:0000313" key="4">
    <source>
        <dbReference type="EMBL" id="KAK4493659.1"/>
    </source>
</evidence>
<dbReference type="PANTHER" id="PTHR23028:SF134">
    <property type="entry name" value="PUTATIVE (AFU_ORTHOLOGUE AFUA_4G08520)-RELATED"/>
    <property type="match status" value="1"/>
</dbReference>
<comment type="caution">
    <text evidence="4">The sequence shown here is derived from an EMBL/GenBank/DDBJ whole genome shotgun (WGS) entry which is preliminary data.</text>
</comment>
<gene>
    <name evidence="4" type="ORF">PRZ48_014844</name>
</gene>
<feature type="transmembrane region" description="Helical" evidence="2">
    <location>
        <begin position="271"/>
        <end position="291"/>
    </location>
</feature>
<feature type="compositionally biased region" description="Basic and acidic residues" evidence="1">
    <location>
        <begin position="898"/>
        <end position="908"/>
    </location>
</feature>
<feature type="transmembrane region" description="Helical" evidence="2">
    <location>
        <begin position="167"/>
        <end position="186"/>
    </location>
</feature>
<feature type="domain" description="Acyltransferase 3" evidence="3">
    <location>
        <begin position="72"/>
        <end position="310"/>
    </location>
</feature>
<evidence type="ECO:0000313" key="5">
    <source>
        <dbReference type="Proteomes" id="UP001305779"/>
    </source>
</evidence>
<accession>A0ABR0DWV5</accession>
<name>A0ABR0DWV5_ZASCE</name>
<keyword evidence="2" id="KW-1133">Transmembrane helix</keyword>
<keyword evidence="2" id="KW-0472">Membrane</keyword>
<feature type="region of interest" description="Disordered" evidence="1">
    <location>
        <begin position="821"/>
        <end position="845"/>
    </location>
</feature>
<feature type="compositionally biased region" description="Basic and acidic residues" evidence="1">
    <location>
        <begin position="917"/>
        <end position="947"/>
    </location>
</feature>
<dbReference type="InterPro" id="IPR050879">
    <property type="entry name" value="Acyltransferase_3"/>
</dbReference>
<evidence type="ECO:0000256" key="1">
    <source>
        <dbReference type="SAM" id="MobiDB-lite"/>
    </source>
</evidence>
<protein>
    <recommendedName>
        <fullName evidence="3">Acyltransferase 3 domain-containing protein</fullName>
    </recommendedName>
</protein>
<dbReference type="Pfam" id="PF01757">
    <property type="entry name" value="Acyl_transf_3"/>
    <property type="match status" value="1"/>
</dbReference>
<proteinExistence type="predicted"/>
<evidence type="ECO:0000256" key="2">
    <source>
        <dbReference type="SAM" id="Phobius"/>
    </source>
</evidence>
<feature type="region of interest" description="Disordered" evidence="1">
    <location>
        <begin position="886"/>
        <end position="947"/>
    </location>
</feature>
<dbReference type="PANTHER" id="PTHR23028">
    <property type="entry name" value="ACETYLTRANSFERASE"/>
    <property type="match status" value="1"/>
</dbReference>
<feature type="transmembrane region" description="Helical" evidence="2">
    <location>
        <begin position="791"/>
        <end position="811"/>
    </location>
</feature>
<feature type="compositionally biased region" description="Pro residues" evidence="1">
    <location>
        <begin position="53"/>
        <end position="64"/>
    </location>
</feature>
<feature type="transmembrane region" description="Helical" evidence="2">
    <location>
        <begin position="125"/>
        <end position="146"/>
    </location>
</feature>
<feature type="region of interest" description="Disordered" evidence="1">
    <location>
        <begin position="1"/>
        <end position="64"/>
    </location>
</feature>
<sequence length="947" mass="105079">MPELDKDEMEHREDEVFELSPLLEGDARGSDEVREDEALLPSTEQEEQHGNIPPEPSQTEPAPPKQTFAKIEYLDGLRGLAALWVFVQHKMGGGTQEFGFGQNGDQWHFVQLPVVRLFFGTGGNAAVVIFFVLSGYVLSISSFRKLKQDRAPECRRALLSALIRRPLRLYIPPIVLSLIDAFLLHVPGPLVLPLPWDGGRPQEDGLWAEMEFFWEKSVDYFSIFREHGSNLFAYPYNVAMWTVPIELKGSLLVFALVFILSLGIRGPDHQAPLMVALMLFGACAVMLQRMWKWSMTGFMFGMMLALVDTWPIGEAIKSGFTPPQKVRDLGDKLTPKWTKTTPGWVSSARERWTAIRSVKLTPEWLSKRFPKSWKSEQTQTSNLNTHKPTLFAHLCFYIGLYLLSQPSHAGDMNFSANTPGWGWLTTLIPEPYGKDRYYRYWQSWASLLVVYAVLRIPFLQRFFSTRPLKFLGYVSFMLYLIHVPFFRTFPDRVSALLGDSPDPHLEGSFWDGTWTVPKWGLAEIDLRFWVDMAINLPTTLVLAWVFTKILDTPCVKLGKWVTRLIGLDAKKPTKATTEGKAMASTTQNAETLTSALATIFTPPSSCLQRTYTLSPTGLDHTDAPSGAVLSIWKGYTLDCFPTQAVLDDGWVYISPGICPSAYSIASQWMSGAATMATCCPWYMHVSEVHYDCASWPETTSVEVVANGTTVTTEGYAWDTPIVIAWESKDLELFPHHPTETGTWNVAKGIEAPASPTTVPPITVTDNGMFITADVIEGSGGRGLSTGAQAGIGVGVSLFVILAVAAGVLLFWRRRKARKAAAARTSDDDTPAELPGSTTQPKQLEGEAIHEKPAKDLVHEAGGYTLSHELTGTEPDGSFLRAELEGDTQHELASNSKSGLDDVGRRELEGDLSPAVGEKAELEGDLKEPPDYESSRDYTGDVAKTDRS</sequence>
<organism evidence="4 5">
    <name type="scientific">Zasmidium cellare</name>
    <name type="common">Wine cellar mold</name>
    <name type="synonym">Racodium cellare</name>
    <dbReference type="NCBI Taxonomy" id="395010"/>
    <lineage>
        <taxon>Eukaryota</taxon>
        <taxon>Fungi</taxon>
        <taxon>Dikarya</taxon>
        <taxon>Ascomycota</taxon>
        <taxon>Pezizomycotina</taxon>
        <taxon>Dothideomycetes</taxon>
        <taxon>Dothideomycetidae</taxon>
        <taxon>Mycosphaerellales</taxon>
        <taxon>Mycosphaerellaceae</taxon>
        <taxon>Zasmidium</taxon>
    </lineage>
</organism>
<reference evidence="4 5" key="1">
    <citation type="journal article" date="2023" name="G3 (Bethesda)">
        <title>A chromosome-level genome assembly of Zasmidium syzygii isolated from banana leaves.</title>
        <authorList>
            <person name="van Westerhoven A.C."/>
            <person name="Mehrabi R."/>
            <person name="Talebi R."/>
            <person name="Steentjes M.B.F."/>
            <person name="Corcolon B."/>
            <person name="Chong P.A."/>
            <person name="Kema G.H.J."/>
            <person name="Seidl M.F."/>
        </authorList>
    </citation>
    <scope>NUCLEOTIDE SEQUENCE [LARGE SCALE GENOMIC DNA]</scope>
    <source>
        <strain evidence="4 5">P124</strain>
    </source>
</reference>